<dbReference type="Gramene" id="KQL14058">
    <property type="protein sequence ID" value="KQL14058"/>
    <property type="gene ID" value="SETIT_025699mg"/>
</dbReference>
<dbReference type="Proteomes" id="UP000004995">
    <property type="component" value="Unassembled WGS sequence"/>
</dbReference>
<reference evidence="2" key="1">
    <citation type="journal article" date="2012" name="Nat. Biotechnol.">
        <title>Reference genome sequence of the model plant Setaria.</title>
        <authorList>
            <person name="Bennetzen J.L."/>
            <person name="Schmutz J."/>
            <person name="Wang H."/>
            <person name="Percifield R."/>
            <person name="Hawkins J."/>
            <person name="Pontaroli A.C."/>
            <person name="Estep M."/>
            <person name="Feng L."/>
            <person name="Vaughn J.N."/>
            <person name="Grimwood J."/>
            <person name="Jenkins J."/>
            <person name="Barry K."/>
            <person name="Lindquist E."/>
            <person name="Hellsten U."/>
            <person name="Deshpande S."/>
            <person name="Wang X."/>
            <person name="Wu X."/>
            <person name="Mitros T."/>
            <person name="Triplett J."/>
            <person name="Yang X."/>
            <person name="Ye C.Y."/>
            <person name="Mauro-Herrera M."/>
            <person name="Wang L."/>
            <person name="Li P."/>
            <person name="Sharma M."/>
            <person name="Sharma R."/>
            <person name="Ronald P.C."/>
            <person name="Panaud O."/>
            <person name="Kellogg E.A."/>
            <person name="Brutnell T.P."/>
            <person name="Doust A.N."/>
            <person name="Tuskan G.A."/>
            <person name="Rokhsar D."/>
            <person name="Devos K.M."/>
        </authorList>
    </citation>
    <scope>NUCLEOTIDE SEQUENCE [LARGE SCALE GENOMIC DNA]</scope>
    <source>
        <strain evidence="2">cv. Yugu1</strain>
    </source>
</reference>
<protein>
    <submittedName>
        <fullName evidence="1">Uncharacterized protein</fullName>
    </submittedName>
</protein>
<proteinExistence type="predicted"/>
<evidence type="ECO:0000313" key="2">
    <source>
        <dbReference type="Proteomes" id="UP000004995"/>
    </source>
</evidence>
<evidence type="ECO:0000313" key="1">
    <source>
        <dbReference type="EnsemblPlants" id="KQL14058"/>
    </source>
</evidence>
<dbReference type="AlphaFoldDB" id="K3ZGJ7"/>
<dbReference type="HOGENOM" id="CLU_3208535_0_0_1"/>
<organism evidence="1 2">
    <name type="scientific">Setaria italica</name>
    <name type="common">Foxtail millet</name>
    <name type="synonym">Panicum italicum</name>
    <dbReference type="NCBI Taxonomy" id="4555"/>
    <lineage>
        <taxon>Eukaryota</taxon>
        <taxon>Viridiplantae</taxon>
        <taxon>Streptophyta</taxon>
        <taxon>Embryophyta</taxon>
        <taxon>Tracheophyta</taxon>
        <taxon>Spermatophyta</taxon>
        <taxon>Magnoliopsida</taxon>
        <taxon>Liliopsida</taxon>
        <taxon>Poales</taxon>
        <taxon>Poaceae</taxon>
        <taxon>PACMAD clade</taxon>
        <taxon>Panicoideae</taxon>
        <taxon>Panicodae</taxon>
        <taxon>Paniceae</taxon>
        <taxon>Cenchrinae</taxon>
        <taxon>Setaria</taxon>
    </lineage>
</organism>
<accession>K3ZGJ7</accession>
<name>K3ZGJ7_SETIT</name>
<dbReference type="EnsemblPlants" id="KQL14058">
    <property type="protein sequence ID" value="KQL14058"/>
    <property type="gene ID" value="SETIT_025699mg"/>
</dbReference>
<keyword evidence="2" id="KW-1185">Reference proteome</keyword>
<dbReference type="InParanoid" id="K3ZGJ7"/>
<sequence length="45" mass="5029">MLLKSHRSAKQRLNLEASISKASNHSSALIPCLILIKHLLQHQQA</sequence>
<reference evidence="1" key="2">
    <citation type="submission" date="2018-08" db="UniProtKB">
        <authorList>
            <consortium name="EnsemblPlants"/>
        </authorList>
    </citation>
    <scope>IDENTIFICATION</scope>
    <source>
        <strain evidence="1">Yugu1</strain>
    </source>
</reference>
<dbReference type="EMBL" id="AGNK02001506">
    <property type="status" value="NOT_ANNOTATED_CDS"/>
    <property type="molecule type" value="Genomic_DNA"/>
</dbReference>